<keyword evidence="2" id="KW-1185">Reference proteome</keyword>
<dbReference type="AlphaFoldDB" id="A0AAD6WLY9"/>
<protein>
    <submittedName>
        <fullName evidence="1">Uncharacterized protein</fullName>
    </submittedName>
</protein>
<evidence type="ECO:0000313" key="1">
    <source>
        <dbReference type="EMBL" id="KAJ7017390.1"/>
    </source>
</evidence>
<feature type="non-terminal residue" evidence="1">
    <location>
        <position position="117"/>
    </location>
</feature>
<accession>A0AAD6WLY9</accession>
<reference evidence="1" key="1">
    <citation type="submission" date="2023-03" db="EMBL/GenBank/DDBJ databases">
        <title>Massive genome expansion in bonnet fungi (Mycena s.s.) driven by repeated elements and novel gene families across ecological guilds.</title>
        <authorList>
            <consortium name="Lawrence Berkeley National Laboratory"/>
            <person name="Harder C.B."/>
            <person name="Miyauchi S."/>
            <person name="Viragh M."/>
            <person name="Kuo A."/>
            <person name="Thoen E."/>
            <person name="Andreopoulos B."/>
            <person name="Lu D."/>
            <person name="Skrede I."/>
            <person name="Drula E."/>
            <person name="Henrissat B."/>
            <person name="Morin E."/>
            <person name="Kohler A."/>
            <person name="Barry K."/>
            <person name="LaButti K."/>
            <person name="Morin E."/>
            <person name="Salamov A."/>
            <person name="Lipzen A."/>
            <person name="Mereny Z."/>
            <person name="Hegedus B."/>
            <person name="Baldrian P."/>
            <person name="Stursova M."/>
            <person name="Weitz H."/>
            <person name="Taylor A."/>
            <person name="Grigoriev I.V."/>
            <person name="Nagy L.G."/>
            <person name="Martin F."/>
            <person name="Kauserud H."/>
        </authorList>
    </citation>
    <scope>NUCLEOTIDE SEQUENCE</scope>
    <source>
        <strain evidence="1">CBHHK200</strain>
    </source>
</reference>
<feature type="non-terminal residue" evidence="1">
    <location>
        <position position="1"/>
    </location>
</feature>
<evidence type="ECO:0000313" key="2">
    <source>
        <dbReference type="Proteomes" id="UP001218188"/>
    </source>
</evidence>
<comment type="caution">
    <text evidence="1">The sequence shown here is derived from an EMBL/GenBank/DDBJ whole genome shotgun (WGS) entry which is preliminary data.</text>
</comment>
<dbReference type="EMBL" id="JARJCM010000412">
    <property type="protein sequence ID" value="KAJ7017390.1"/>
    <property type="molecule type" value="Genomic_DNA"/>
</dbReference>
<gene>
    <name evidence="1" type="ORF">C8F04DRAFT_882355</name>
</gene>
<sequence>LILSDHNLSVERLRYPGRYRAAAPRHLRLCRFCRVAVEDEAHALLVCIGDSRLQPLRSSFMHEIFDVLGSFDGKWNADEPYEFLKWMLSQRKITVRLAKFVADILDVYNASPRYVPA</sequence>
<name>A0AAD6WLY9_9AGAR</name>
<proteinExistence type="predicted"/>
<organism evidence="1 2">
    <name type="scientific">Mycena alexandri</name>
    <dbReference type="NCBI Taxonomy" id="1745969"/>
    <lineage>
        <taxon>Eukaryota</taxon>
        <taxon>Fungi</taxon>
        <taxon>Dikarya</taxon>
        <taxon>Basidiomycota</taxon>
        <taxon>Agaricomycotina</taxon>
        <taxon>Agaricomycetes</taxon>
        <taxon>Agaricomycetidae</taxon>
        <taxon>Agaricales</taxon>
        <taxon>Marasmiineae</taxon>
        <taxon>Mycenaceae</taxon>
        <taxon>Mycena</taxon>
    </lineage>
</organism>
<dbReference type="Proteomes" id="UP001218188">
    <property type="component" value="Unassembled WGS sequence"/>
</dbReference>